<dbReference type="Gene3D" id="2.130.10.10">
    <property type="entry name" value="YVTN repeat-like/Quinoprotein amine dehydrogenase"/>
    <property type="match status" value="1"/>
</dbReference>
<protein>
    <recommendedName>
        <fullName evidence="8">WD40 repeat-containing protein SMU1</fullName>
    </recommendedName>
</protein>
<evidence type="ECO:0000313" key="12">
    <source>
        <dbReference type="Proteomes" id="UP001214638"/>
    </source>
</evidence>
<proteinExistence type="inferred from homology"/>
<dbReference type="GO" id="GO:0016607">
    <property type="term" value="C:nuclear speck"/>
    <property type="evidence" value="ECO:0007669"/>
    <property type="project" value="UniProtKB-SubCell"/>
</dbReference>
<evidence type="ECO:0000313" key="11">
    <source>
        <dbReference type="EMBL" id="KAK2197186.1"/>
    </source>
</evidence>
<evidence type="ECO:0000259" key="10">
    <source>
        <dbReference type="PROSITE" id="PS50897"/>
    </source>
</evidence>
<evidence type="ECO:0000256" key="7">
    <source>
        <dbReference type="ARBA" id="ARBA00025801"/>
    </source>
</evidence>
<evidence type="ECO:0000256" key="6">
    <source>
        <dbReference type="ARBA" id="ARBA00023242"/>
    </source>
</evidence>
<dbReference type="KEGG" id="bdw:94334483"/>
<dbReference type="InterPro" id="IPR015943">
    <property type="entry name" value="WD40/YVTN_repeat-like_dom_sf"/>
</dbReference>
<dbReference type="PROSITE" id="PS50294">
    <property type="entry name" value="WD_REPEATS_REGION"/>
    <property type="match status" value="3"/>
</dbReference>
<dbReference type="Pfam" id="PF17814">
    <property type="entry name" value="LisH_TPL"/>
    <property type="match status" value="1"/>
</dbReference>
<keyword evidence="6" id="KW-0539">Nucleus</keyword>
<sequence length="532" mass="58989">MDRTVNVASEDVIKIILQYLKENGLTRSLWMLQEESGVSLNSVPNVEAVVSDVEAGRWNKVLDAIDTMMLSQETLFKLYDQIIRELVDLKESKLAKLLMENVTPLLEMRQQEPENYRRLSDLCANRPANSKEIYAGLSALGSQHSHLTREKRRTLIGEALKAEIALAPQSRLLALIGNAIKWQHHLGIIPNVDQFDVFKNTSTASDKDTEFCVSTVSKIIRFGDNCNPECVTFTPNGNYLISGSSDGFIEVWNWSLGVLDTDLEYQKKDQFMLHDTLVVSLAVSRDSEILASGSKDGQIKIWRLSSGECLRIIDGAHEEAVVCITFSKDSMNILTGSFDTTVRIHGLKSGKTLKQFNGHTSIVNSAFYLHDDTKVISGSSDGFIKIWDAKSGECQRSFAVSVSEPQIGLKSAIPINKALMISSSSSSEPLLLVCTRSSCCTLVNTSGKVIRTFELEEGPSGKDFIDIAASRRCGWVYCLSQDNCIYCFNAKNGKFESIIQAHESEAIGIFHHPTSSLLTSWGLDGTIKLYYP</sequence>
<dbReference type="PROSITE" id="PS00678">
    <property type="entry name" value="WD_REPEATS_1"/>
    <property type="match status" value="1"/>
</dbReference>
<dbReference type="InterPro" id="IPR054532">
    <property type="entry name" value="TPL_SMU1_LisH-like"/>
</dbReference>
<dbReference type="AlphaFoldDB" id="A0AAD9UPP1"/>
<dbReference type="PRINTS" id="PR00320">
    <property type="entry name" value="GPROTEINBRPT"/>
</dbReference>
<dbReference type="Proteomes" id="UP001214638">
    <property type="component" value="Unassembled WGS sequence"/>
</dbReference>
<dbReference type="InterPro" id="IPR019775">
    <property type="entry name" value="WD40_repeat_CS"/>
</dbReference>
<feature type="repeat" description="WD" evidence="9">
    <location>
        <begin position="271"/>
        <end position="312"/>
    </location>
</feature>
<dbReference type="RefSeq" id="XP_067804028.1">
    <property type="nucleotide sequence ID" value="XM_067945237.1"/>
</dbReference>
<evidence type="ECO:0000256" key="3">
    <source>
        <dbReference type="ARBA" id="ARBA00022664"/>
    </source>
</evidence>
<evidence type="ECO:0000256" key="1">
    <source>
        <dbReference type="ARBA" id="ARBA00004324"/>
    </source>
</evidence>
<comment type="caution">
    <text evidence="11">The sequence shown here is derived from an EMBL/GenBank/DDBJ whole genome shotgun (WGS) entry which is preliminary data.</text>
</comment>
<dbReference type="GO" id="GO:0000398">
    <property type="term" value="P:mRNA splicing, via spliceosome"/>
    <property type="evidence" value="ECO:0007669"/>
    <property type="project" value="InterPro"/>
</dbReference>
<reference evidence="11" key="1">
    <citation type="journal article" date="2023" name="Nat. Microbiol.">
        <title>Babesia duncani multi-omics identifies virulence factors and drug targets.</title>
        <authorList>
            <person name="Singh P."/>
            <person name="Lonardi S."/>
            <person name="Liang Q."/>
            <person name="Vydyam P."/>
            <person name="Khabirova E."/>
            <person name="Fang T."/>
            <person name="Gihaz S."/>
            <person name="Thekkiniath J."/>
            <person name="Munshi M."/>
            <person name="Abel S."/>
            <person name="Ciampossin L."/>
            <person name="Batugedara G."/>
            <person name="Gupta M."/>
            <person name="Lu X.M."/>
            <person name="Lenz T."/>
            <person name="Chakravarty S."/>
            <person name="Cornillot E."/>
            <person name="Hu Y."/>
            <person name="Ma W."/>
            <person name="Gonzalez L.M."/>
            <person name="Sanchez S."/>
            <person name="Estrada K."/>
            <person name="Sanchez-Flores A."/>
            <person name="Montero E."/>
            <person name="Harb O.S."/>
            <person name="Le Roch K.G."/>
            <person name="Mamoun C.B."/>
        </authorList>
    </citation>
    <scope>NUCLEOTIDE SEQUENCE</scope>
    <source>
        <strain evidence="11">WA1</strain>
    </source>
</reference>
<evidence type="ECO:0000256" key="5">
    <source>
        <dbReference type="ARBA" id="ARBA00023187"/>
    </source>
</evidence>
<feature type="repeat" description="WD" evidence="9">
    <location>
        <begin position="231"/>
        <end position="253"/>
    </location>
</feature>
<keyword evidence="2 9" id="KW-0853">WD repeat</keyword>
<dbReference type="PROSITE" id="PS50897">
    <property type="entry name" value="CTLH"/>
    <property type="match status" value="1"/>
</dbReference>
<keyword evidence="3" id="KW-0507">mRNA processing</keyword>
<dbReference type="SMART" id="SM00667">
    <property type="entry name" value="LisH"/>
    <property type="match status" value="1"/>
</dbReference>
<dbReference type="CDD" id="cd00200">
    <property type="entry name" value="WD40"/>
    <property type="match status" value="1"/>
</dbReference>
<feature type="domain" description="CTLH" evidence="10">
    <location>
        <begin position="42"/>
        <end position="94"/>
    </location>
</feature>
<dbReference type="InterPro" id="IPR036322">
    <property type="entry name" value="WD40_repeat_dom_sf"/>
</dbReference>
<dbReference type="InterPro" id="IPR006594">
    <property type="entry name" value="LisH"/>
</dbReference>
<accession>A0AAD9UPP1</accession>
<dbReference type="InterPro" id="IPR006595">
    <property type="entry name" value="CTLH_C"/>
</dbReference>
<feature type="repeat" description="WD" evidence="9">
    <location>
        <begin position="314"/>
        <end position="355"/>
    </location>
</feature>
<dbReference type="GeneID" id="94334483"/>
<keyword evidence="12" id="KW-1185">Reference proteome</keyword>
<dbReference type="EMBL" id="JALLKP010000001">
    <property type="protein sequence ID" value="KAK2197186.1"/>
    <property type="molecule type" value="Genomic_DNA"/>
</dbReference>
<dbReference type="SMART" id="SM00320">
    <property type="entry name" value="WD40"/>
    <property type="match status" value="6"/>
</dbReference>
<evidence type="ECO:0000256" key="9">
    <source>
        <dbReference type="PROSITE-ProRule" id="PRU00221"/>
    </source>
</evidence>
<dbReference type="InterPro" id="IPR020472">
    <property type="entry name" value="WD40_PAC1"/>
</dbReference>
<keyword evidence="5" id="KW-0508">mRNA splicing</keyword>
<dbReference type="InterPro" id="IPR001680">
    <property type="entry name" value="WD40_rpt"/>
</dbReference>
<evidence type="ECO:0000256" key="2">
    <source>
        <dbReference type="ARBA" id="ARBA00022574"/>
    </source>
</evidence>
<evidence type="ECO:0000256" key="8">
    <source>
        <dbReference type="ARBA" id="ARBA00026184"/>
    </source>
</evidence>
<comment type="similarity">
    <text evidence="7">Belongs to the WD repeat SMU1 family.</text>
</comment>
<dbReference type="PANTHER" id="PTHR22848">
    <property type="entry name" value="WD40 REPEAT PROTEIN"/>
    <property type="match status" value="1"/>
</dbReference>
<dbReference type="InterPro" id="IPR045184">
    <property type="entry name" value="SMU1"/>
</dbReference>
<comment type="subcellular location">
    <subcellularLocation>
        <location evidence="1">Nucleus speckle</location>
    </subcellularLocation>
</comment>
<dbReference type="PROSITE" id="PS50082">
    <property type="entry name" value="WD_REPEATS_2"/>
    <property type="match status" value="4"/>
</dbReference>
<dbReference type="PROSITE" id="PS50896">
    <property type="entry name" value="LISH"/>
    <property type="match status" value="1"/>
</dbReference>
<dbReference type="SUPFAM" id="SSF50978">
    <property type="entry name" value="WD40 repeat-like"/>
    <property type="match status" value="1"/>
</dbReference>
<organism evidence="11 12">
    <name type="scientific">Babesia duncani</name>
    <dbReference type="NCBI Taxonomy" id="323732"/>
    <lineage>
        <taxon>Eukaryota</taxon>
        <taxon>Sar</taxon>
        <taxon>Alveolata</taxon>
        <taxon>Apicomplexa</taxon>
        <taxon>Aconoidasida</taxon>
        <taxon>Piroplasmida</taxon>
        <taxon>Babesiidae</taxon>
        <taxon>Babesia</taxon>
    </lineage>
</organism>
<feature type="repeat" description="WD" evidence="9">
    <location>
        <begin position="356"/>
        <end position="397"/>
    </location>
</feature>
<evidence type="ECO:0000256" key="4">
    <source>
        <dbReference type="ARBA" id="ARBA00022737"/>
    </source>
</evidence>
<name>A0AAD9UPP1_9APIC</name>
<dbReference type="Pfam" id="PF00400">
    <property type="entry name" value="WD40"/>
    <property type="match status" value="4"/>
</dbReference>
<keyword evidence="4" id="KW-0677">Repeat</keyword>
<gene>
    <name evidence="11" type="ORF">BdWA1_000185</name>
</gene>